<evidence type="ECO:0000256" key="1">
    <source>
        <dbReference type="ARBA" id="ARBA00007430"/>
    </source>
</evidence>
<dbReference type="STRING" id="335543.Sfum_2184"/>
<dbReference type="SUPFAM" id="SSF51735">
    <property type="entry name" value="NAD(P)-binding Rossmann-fold domains"/>
    <property type="match status" value="1"/>
</dbReference>
<organism evidence="3 4">
    <name type="scientific">Syntrophobacter fumaroxidans (strain DSM 10017 / MPOB)</name>
    <dbReference type="NCBI Taxonomy" id="335543"/>
    <lineage>
        <taxon>Bacteria</taxon>
        <taxon>Pseudomonadati</taxon>
        <taxon>Thermodesulfobacteriota</taxon>
        <taxon>Syntrophobacteria</taxon>
        <taxon>Syntrophobacterales</taxon>
        <taxon>Syntrophobacteraceae</taxon>
        <taxon>Syntrophobacter</taxon>
    </lineage>
</organism>
<dbReference type="AlphaFoldDB" id="A0LKB4"/>
<dbReference type="Proteomes" id="UP000001784">
    <property type="component" value="Chromosome"/>
</dbReference>
<dbReference type="InterPro" id="IPR003869">
    <property type="entry name" value="Polysac_CapD-like"/>
</dbReference>
<accession>A0LKB4</accession>
<dbReference type="InParanoid" id="A0LKB4"/>
<evidence type="ECO:0000259" key="2">
    <source>
        <dbReference type="Pfam" id="PF02719"/>
    </source>
</evidence>
<sequence length="404" mass="44741">MDEETIFREFFRNKTILVTGAAGTVGRELVSQLIGLEPGEIRLFDNNESELFFLNDEYRETGRVRCYLGDIRDAQKLLNLTKAVDLVFHTAAFKHVILSEYNPFDAVQTNINGVKNIVQAAMANNVGRVIFTSSDKAVNPTNVMGTSKLMGERIITAANIVNNNGPQVFSSVRFGNVLGSRGSVVPIFANQILRGEPVTITDVRMTRFVMTVREAARLVIEGAVLSCGGEVFVTKMPVMRIVDLARTMIEMLAPVAGIEPDAVPVKIIGAKPGEKLYEELMSQEEVARVKELPSMFAILPALRSFYHRIDYRYADMLPNQNITNPYISSSQIPMAVEEINVYMEDNGILDEYFGPNLSRTPDNGRGTTLRLDKAAQGHLHKEPTNGEDASDAGVLRMARAEHGR</sequence>
<feature type="domain" description="Polysaccharide biosynthesis protein CapD-like" evidence="2">
    <location>
        <begin position="16"/>
        <end position="298"/>
    </location>
</feature>
<dbReference type="InterPro" id="IPR051203">
    <property type="entry name" value="Polysaccharide_Synthase-Rel"/>
</dbReference>
<evidence type="ECO:0000313" key="3">
    <source>
        <dbReference type="EMBL" id="ABK17866.1"/>
    </source>
</evidence>
<gene>
    <name evidence="3" type="ordered locus">Sfum_2184</name>
</gene>
<comment type="similarity">
    <text evidence="1">Belongs to the polysaccharide synthase family.</text>
</comment>
<dbReference type="Pfam" id="PF02719">
    <property type="entry name" value="Polysacc_synt_2"/>
    <property type="match status" value="1"/>
</dbReference>
<dbReference type="InterPro" id="IPR036291">
    <property type="entry name" value="NAD(P)-bd_dom_sf"/>
</dbReference>
<dbReference type="CDD" id="cd05237">
    <property type="entry name" value="UDP_invert_4-6DH_SDR_e"/>
    <property type="match status" value="1"/>
</dbReference>
<dbReference type="HOGENOM" id="CLU_013560_4_1_7"/>
<proteinExistence type="inferred from homology"/>
<dbReference type="RefSeq" id="WP_011699035.1">
    <property type="nucleotide sequence ID" value="NC_008554.1"/>
</dbReference>
<name>A0LKB4_SYNFM</name>
<dbReference type="Gene3D" id="3.40.50.720">
    <property type="entry name" value="NAD(P)-binding Rossmann-like Domain"/>
    <property type="match status" value="1"/>
</dbReference>
<reference evidence="3 4" key="1">
    <citation type="submission" date="2006-10" db="EMBL/GenBank/DDBJ databases">
        <title>Complete sequence of Syntrophobacter fumaroxidans MPOB.</title>
        <authorList>
            <consortium name="US DOE Joint Genome Institute"/>
            <person name="Copeland A."/>
            <person name="Lucas S."/>
            <person name="Lapidus A."/>
            <person name="Barry K."/>
            <person name="Detter J.C."/>
            <person name="Glavina del Rio T."/>
            <person name="Hammon N."/>
            <person name="Israni S."/>
            <person name="Pitluck S."/>
            <person name="Goltsman E.G."/>
            <person name="Martinez M."/>
            <person name="Schmutz J."/>
            <person name="Larimer F."/>
            <person name="Land M."/>
            <person name="Hauser L."/>
            <person name="Kyrpides N."/>
            <person name="Kim E."/>
            <person name="Boone D.R."/>
            <person name="Brockman F."/>
            <person name="Culley D."/>
            <person name="Ferry J."/>
            <person name="Gunsalus R."/>
            <person name="McInerney M.J."/>
            <person name="Morrison M."/>
            <person name="Plugge C."/>
            <person name="Rohlin L."/>
            <person name="Scholten J."/>
            <person name="Sieber J."/>
            <person name="Stams A.J.M."/>
            <person name="Worm P."/>
            <person name="Henstra A.M."/>
            <person name="Richardson P."/>
        </authorList>
    </citation>
    <scope>NUCLEOTIDE SEQUENCE [LARGE SCALE GENOMIC DNA]</scope>
    <source>
        <strain evidence="4">DSM 10017 / MPOB</strain>
    </source>
</reference>
<dbReference type="eggNOG" id="COG1086">
    <property type="taxonomic scope" value="Bacteria"/>
</dbReference>
<dbReference type="OrthoDB" id="9769113at2"/>
<evidence type="ECO:0000313" key="4">
    <source>
        <dbReference type="Proteomes" id="UP000001784"/>
    </source>
</evidence>
<dbReference type="EMBL" id="CP000478">
    <property type="protein sequence ID" value="ABK17866.1"/>
    <property type="molecule type" value="Genomic_DNA"/>
</dbReference>
<keyword evidence="4" id="KW-1185">Reference proteome</keyword>
<dbReference type="PANTHER" id="PTHR43318">
    <property type="entry name" value="UDP-N-ACETYLGLUCOSAMINE 4,6-DEHYDRATASE"/>
    <property type="match status" value="1"/>
</dbReference>
<protein>
    <submittedName>
        <fullName evidence="3">Polysaccharide biosynthesis protein CapD</fullName>
    </submittedName>
</protein>
<dbReference type="KEGG" id="sfu:Sfum_2184"/>